<feature type="domain" description="IRG-type G" evidence="5">
    <location>
        <begin position="43"/>
        <end position="167"/>
    </location>
</feature>
<dbReference type="InterPro" id="IPR027417">
    <property type="entry name" value="P-loop_NTPase"/>
</dbReference>
<evidence type="ECO:0000256" key="3">
    <source>
        <dbReference type="ARBA" id="ARBA00022801"/>
    </source>
</evidence>
<dbReference type="SUPFAM" id="SSF52540">
    <property type="entry name" value="P-loop containing nucleoside triphosphate hydrolases"/>
    <property type="match status" value="1"/>
</dbReference>
<reference evidence="6 7" key="1">
    <citation type="submission" date="2019-01" db="EMBL/GenBank/DDBJ databases">
        <title>Draft Genome and Complete Hox-Cluster Characterization of the Sterlet Sturgeon (Acipenser ruthenus).</title>
        <authorList>
            <person name="Wei Q."/>
        </authorList>
    </citation>
    <scope>NUCLEOTIDE SEQUENCE [LARGE SCALE GENOMIC DNA]</scope>
    <source>
        <strain evidence="6">WHYD16114868_AA</strain>
        <tissue evidence="6">Blood</tissue>
    </source>
</reference>
<evidence type="ECO:0000313" key="6">
    <source>
        <dbReference type="EMBL" id="RXM91070.1"/>
    </source>
</evidence>
<dbReference type="GO" id="GO:0005525">
    <property type="term" value="F:GTP binding"/>
    <property type="evidence" value="ECO:0007669"/>
    <property type="project" value="UniProtKB-KW"/>
</dbReference>
<evidence type="ECO:0000259" key="5">
    <source>
        <dbReference type="PROSITE" id="PS51716"/>
    </source>
</evidence>
<dbReference type="InterPro" id="IPR030385">
    <property type="entry name" value="G_IRG_dom"/>
</dbReference>
<dbReference type="InterPro" id="IPR007743">
    <property type="entry name" value="Immunity-related_GTPase-like"/>
</dbReference>
<proteinExistence type="inferred from homology"/>
<sequence length="167" mass="17799">MAEYGFEEFGEDEVNDIREAMEAGGLAGAAERIQVYLESLDSVELNIAITGESGAGKSTFVNAFRGLKDEDEGAAPTGVVETTAKPTEYPHPKFPNISSDVVLKLLTKAAGGGLMLAGYWLRIFPIIGSVAAGGISFGTTRYMLKSCLEELAEDAQNVLKKAFEVEV</sequence>
<keyword evidence="7" id="KW-1185">Reference proteome</keyword>
<evidence type="ECO:0000256" key="1">
    <source>
        <dbReference type="ARBA" id="ARBA00005429"/>
    </source>
</evidence>
<comment type="caution">
    <text evidence="6">The sequence shown here is derived from an EMBL/GenBank/DDBJ whole genome shotgun (WGS) entry which is preliminary data.</text>
</comment>
<name>A0A444USC9_ACIRT</name>
<protein>
    <submittedName>
        <fullName evidence="6">Interferon-inducible GTPase 5</fullName>
    </submittedName>
</protein>
<comment type="similarity">
    <text evidence="1">Belongs to the TRAFAC class dynamin-like GTPase superfamily. IRG family.</text>
</comment>
<dbReference type="Proteomes" id="UP000289886">
    <property type="component" value="Unassembled WGS sequence"/>
</dbReference>
<dbReference type="Pfam" id="PF05049">
    <property type="entry name" value="IIGP"/>
    <property type="match status" value="1"/>
</dbReference>
<accession>A0A444USC9</accession>
<dbReference type="PANTHER" id="PTHR32341:SF10">
    <property type="entry name" value="INTERFERON-INDUCIBLE GTPASE 5"/>
    <property type="match status" value="1"/>
</dbReference>
<keyword evidence="3" id="KW-0378">Hydrolase</keyword>
<dbReference type="PANTHER" id="PTHR32341">
    <property type="entry name" value="INTERFERON-INDUCIBLE GTPASE"/>
    <property type="match status" value="1"/>
</dbReference>
<evidence type="ECO:0000256" key="4">
    <source>
        <dbReference type="ARBA" id="ARBA00023134"/>
    </source>
</evidence>
<dbReference type="Gene3D" id="3.40.50.300">
    <property type="entry name" value="P-loop containing nucleotide triphosphate hydrolases"/>
    <property type="match status" value="1"/>
</dbReference>
<evidence type="ECO:0000256" key="2">
    <source>
        <dbReference type="ARBA" id="ARBA00022741"/>
    </source>
</evidence>
<evidence type="ECO:0000313" key="7">
    <source>
        <dbReference type="Proteomes" id="UP000289886"/>
    </source>
</evidence>
<keyword evidence="4" id="KW-0342">GTP-binding</keyword>
<dbReference type="GO" id="GO:0016020">
    <property type="term" value="C:membrane"/>
    <property type="evidence" value="ECO:0007669"/>
    <property type="project" value="InterPro"/>
</dbReference>
<dbReference type="AlphaFoldDB" id="A0A444USC9"/>
<dbReference type="EMBL" id="SCEB01010549">
    <property type="protein sequence ID" value="RXM91070.1"/>
    <property type="molecule type" value="Genomic_DNA"/>
</dbReference>
<organism evidence="6 7">
    <name type="scientific">Acipenser ruthenus</name>
    <name type="common">Sterlet sturgeon</name>
    <dbReference type="NCBI Taxonomy" id="7906"/>
    <lineage>
        <taxon>Eukaryota</taxon>
        <taxon>Metazoa</taxon>
        <taxon>Chordata</taxon>
        <taxon>Craniata</taxon>
        <taxon>Vertebrata</taxon>
        <taxon>Euteleostomi</taxon>
        <taxon>Actinopterygii</taxon>
        <taxon>Chondrostei</taxon>
        <taxon>Acipenseriformes</taxon>
        <taxon>Acipenseridae</taxon>
        <taxon>Acipenser</taxon>
    </lineage>
</organism>
<dbReference type="GO" id="GO:0016787">
    <property type="term" value="F:hydrolase activity"/>
    <property type="evidence" value="ECO:0007669"/>
    <property type="project" value="UniProtKB-KW"/>
</dbReference>
<gene>
    <name evidence="6" type="ORF">EOD39_21558</name>
</gene>
<dbReference type="PROSITE" id="PS51716">
    <property type="entry name" value="G_IRG"/>
    <property type="match status" value="1"/>
</dbReference>
<dbReference type="InterPro" id="IPR051515">
    <property type="entry name" value="IRG"/>
</dbReference>
<keyword evidence="2" id="KW-0547">Nucleotide-binding</keyword>